<proteinExistence type="predicted"/>
<dbReference type="EMBL" id="FUEG01000002">
    <property type="protein sequence ID" value="SJL00829.1"/>
    <property type="molecule type" value="Genomic_DNA"/>
</dbReference>
<feature type="compositionally biased region" description="Acidic residues" evidence="1">
    <location>
        <begin position="523"/>
        <end position="538"/>
    </location>
</feature>
<keyword evidence="3" id="KW-1185">Reference proteome</keyword>
<feature type="region of interest" description="Disordered" evidence="1">
    <location>
        <begin position="88"/>
        <end position="248"/>
    </location>
</feature>
<evidence type="ECO:0000256" key="1">
    <source>
        <dbReference type="SAM" id="MobiDB-lite"/>
    </source>
</evidence>
<dbReference type="AlphaFoldDB" id="A0A284QWM9"/>
<evidence type="ECO:0000313" key="3">
    <source>
        <dbReference type="Proteomes" id="UP000219338"/>
    </source>
</evidence>
<reference evidence="3" key="1">
    <citation type="journal article" date="2017" name="Nat. Ecol. Evol.">
        <title>Genome expansion and lineage-specific genetic innovations in the forest pathogenic fungi Armillaria.</title>
        <authorList>
            <person name="Sipos G."/>
            <person name="Prasanna A.N."/>
            <person name="Walter M.C."/>
            <person name="O'Connor E."/>
            <person name="Balint B."/>
            <person name="Krizsan K."/>
            <person name="Kiss B."/>
            <person name="Hess J."/>
            <person name="Varga T."/>
            <person name="Slot J."/>
            <person name="Riley R."/>
            <person name="Boka B."/>
            <person name="Rigling D."/>
            <person name="Barry K."/>
            <person name="Lee J."/>
            <person name="Mihaltcheva S."/>
            <person name="LaButti K."/>
            <person name="Lipzen A."/>
            <person name="Waldron R."/>
            <person name="Moloney N.M."/>
            <person name="Sperisen C."/>
            <person name="Kredics L."/>
            <person name="Vagvoelgyi C."/>
            <person name="Patrignani A."/>
            <person name="Fitzpatrick D."/>
            <person name="Nagy I."/>
            <person name="Doyle S."/>
            <person name="Anderson J.B."/>
            <person name="Grigoriev I.V."/>
            <person name="Gueldener U."/>
            <person name="Muensterkoetter M."/>
            <person name="Nagy L.G."/>
        </authorList>
    </citation>
    <scope>NUCLEOTIDE SEQUENCE [LARGE SCALE GENOMIC DNA]</scope>
    <source>
        <strain evidence="3">C18/9</strain>
    </source>
</reference>
<dbReference type="Proteomes" id="UP000219338">
    <property type="component" value="Unassembled WGS sequence"/>
</dbReference>
<protein>
    <submittedName>
        <fullName evidence="2">Uncharacterized protein</fullName>
    </submittedName>
</protein>
<name>A0A284QWM9_ARMOS</name>
<feature type="compositionally biased region" description="Basic and acidic residues" evidence="1">
    <location>
        <begin position="88"/>
        <end position="132"/>
    </location>
</feature>
<evidence type="ECO:0000313" key="2">
    <source>
        <dbReference type="EMBL" id="SJL00829.1"/>
    </source>
</evidence>
<feature type="compositionally biased region" description="Basic and acidic residues" evidence="1">
    <location>
        <begin position="139"/>
        <end position="155"/>
    </location>
</feature>
<dbReference type="OrthoDB" id="3109335at2759"/>
<feature type="region of interest" description="Disordered" evidence="1">
    <location>
        <begin position="1"/>
        <end position="24"/>
    </location>
</feature>
<sequence length="566" mass="62903">MSNSTEYRLSASPEPYETAPTPEGLSFEEYKLLTDERTAVEEKYAEAVGAHKAWKTAKAKEARLAKLELDKKARLDKLQVLQKAEEERKAVEARKKEEERQAALLKEQQDAAEKKKKDDLRKKEKEEKEAAKKQRKEQKKAEKAAKAAESDKGKDAAAAAELLREERGTDADTEGEQSEASEAKALQKLREKRDSKRKATVPAVSTAEKNKKRKRATKSASVVESGTEEVPGPSKRVKAEVSGPAEGEEELKGNRRCMCCHQDSAHCFARPASEKSIRGRTCSRCKTKKAACSFNKGTSSALAVGSEEVAELLQKLTHTVEILSNKVDVLTGQVISLGGRVDDLVDDFRSEAIDSPEELISDMEEWQASCTELKDLGSVNSEALQRVMAWWLDEDMVQLRAKGPAEPKKMNADDPCKVANREFWYGLGGPEKMAEMKLKRDLFQATRNEFYKLDGHRSEWQFWKDYLRKHNCDDFLVEDSDPGEKVLDGKVRKSRKPYGKDLGIPVLDSLFVLDGDSAGATTSEDEESDEGEEESESAESDKNAPAGGMEDVEMKEVADVVGAVDA</sequence>
<organism evidence="2 3">
    <name type="scientific">Armillaria ostoyae</name>
    <name type="common">Armillaria root rot fungus</name>
    <dbReference type="NCBI Taxonomy" id="47428"/>
    <lineage>
        <taxon>Eukaryota</taxon>
        <taxon>Fungi</taxon>
        <taxon>Dikarya</taxon>
        <taxon>Basidiomycota</taxon>
        <taxon>Agaricomycotina</taxon>
        <taxon>Agaricomycetes</taxon>
        <taxon>Agaricomycetidae</taxon>
        <taxon>Agaricales</taxon>
        <taxon>Marasmiineae</taxon>
        <taxon>Physalacriaceae</taxon>
        <taxon>Armillaria</taxon>
    </lineage>
</organism>
<gene>
    <name evidence="2" type="ORF">ARMOST_04143</name>
</gene>
<feature type="region of interest" description="Disordered" evidence="1">
    <location>
        <begin position="515"/>
        <end position="554"/>
    </location>
</feature>
<accession>A0A284QWM9</accession>